<reference evidence="1 2" key="1">
    <citation type="submission" date="2020-11" db="EMBL/GenBank/DDBJ databases">
        <title>Hymenobacter sp.</title>
        <authorList>
            <person name="Kim M.K."/>
        </authorList>
    </citation>
    <scope>NUCLEOTIDE SEQUENCE [LARGE SCALE GENOMIC DNA]</scope>
    <source>
        <strain evidence="1 2">BT594</strain>
    </source>
</reference>
<dbReference type="RefSeq" id="WP_196956130.1">
    <property type="nucleotide sequence ID" value="NZ_JADWYK010000010.1"/>
</dbReference>
<evidence type="ECO:0000313" key="2">
    <source>
        <dbReference type="Proteomes" id="UP000601099"/>
    </source>
</evidence>
<comment type="caution">
    <text evidence="1">The sequence shown here is derived from an EMBL/GenBank/DDBJ whole genome shotgun (WGS) entry which is preliminary data.</text>
</comment>
<organism evidence="1 2">
    <name type="scientific">Hymenobacter guriensis</name>
    <dbReference type="NCBI Taxonomy" id="2793065"/>
    <lineage>
        <taxon>Bacteria</taxon>
        <taxon>Pseudomonadati</taxon>
        <taxon>Bacteroidota</taxon>
        <taxon>Cytophagia</taxon>
        <taxon>Cytophagales</taxon>
        <taxon>Hymenobacteraceae</taxon>
        <taxon>Hymenobacter</taxon>
    </lineage>
</organism>
<name>A0ABS0L4V8_9BACT</name>
<dbReference type="EMBL" id="JADWYK010000010">
    <property type="protein sequence ID" value="MBG8555111.1"/>
    <property type="molecule type" value="Genomic_DNA"/>
</dbReference>
<sequence length="80" mass="9067">MATILTHPALLADEPENIHIDATFTCYGHTEQVRLEVPANFWQLSSTDRAEIMDDEYDTWCDGGREPWSIETEEPENAAA</sequence>
<accession>A0ABS0L4V8</accession>
<protein>
    <recommendedName>
        <fullName evidence="3">DUF2442 domain-containing protein</fullName>
    </recommendedName>
</protein>
<evidence type="ECO:0008006" key="3">
    <source>
        <dbReference type="Google" id="ProtNLM"/>
    </source>
</evidence>
<proteinExistence type="predicted"/>
<evidence type="ECO:0000313" key="1">
    <source>
        <dbReference type="EMBL" id="MBG8555111.1"/>
    </source>
</evidence>
<gene>
    <name evidence="1" type="ORF">I5L79_16280</name>
</gene>
<keyword evidence="2" id="KW-1185">Reference proteome</keyword>
<dbReference type="Proteomes" id="UP000601099">
    <property type="component" value="Unassembled WGS sequence"/>
</dbReference>